<dbReference type="Pfam" id="PF13244">
    <property type="entry name" value="MbhD"/>
    <property type="match status" value="1"/>
</dbReference>
<evidence type="ECO:0000256" key="4">
    <source>
        <dbReference type="ARBA" id="ARBA00022989"/>
    </source>
</evidence>
<evidence type="ECO:0000256" key="5">
    <source>
        <dbReference type="ARBA" id="ARBA00023136"/>
    </source>
</evidence>
<feature type="domain" description="MrpA C-terminal/MbhD" evidence="7">
    <location>
        <begin position="12"/>
        <end position="74"/>
    </location>
</feature>
<evidence type="ECO:0000313" key="8">
    <source>
        <dbReference type="EMBL" id="KPQ35077.1"/>
    </source>
</evidence>
<feature type="transmembrane region" description="Helical" evidence="6">
    <location>
        <begin position="53"/>
        <end position="71"/>
    </location>
</feature>
<gene>
    <name evidence="8" type="ORF">HLUCCA11_11705</name>
</gene>
<dbReference type="AlphaFoldDB" id="A0A0P7ZK36"/>
<proteinExistence type="predicted"/>
<dbReference type="STRING" id="1666911.HLUCCA11_11705"/>
<dbReference type="PATRIC" id="fig|1666911.3.peg.4404"/>
<evidence type="ECO:0000256" key="2">
    <source>
        <dbReference type="ARBA" id="ARBA00022475"/>
    </source>
</evidence>
<evidence type="ECO:0000256" key="1">
    <source>
        <dbReference type="ARBA" id="ARBA00004651"/>
    </source>
</evidence>
<name>A0A0P7ZK36_9CYAN</name>
<dbReference type="Proteomes" id="UP000050465">
    <property type="component" value="Unassembled WGS sequence"/>
</dbReference>
<accession>A0A0P7ZK36</accession>
<evidence type="ECO:0000313" key="9">
    <source>
        <dbReference type="Proteomes" id="UP000050465"/>
    </source>
</evidence>
<organism evidence="8 9">
    <name type="scientific">Phormidesmis priestleyi Ana</name>
    <dbReference type="NCBI Taxonomy" id="1666911"/>
    <lineage>
        <taxon>Bacteria</taxon>
        <taxon>Bacillati</taxon>
        <taxon>Cyanobacteriota</taxon>
        <taxon>Cyanophyceae</taxon>
        <taxon>Leptolyngbyales</taxon>
        <taxon>Leptolyngbyaceae</taxon>
        <taxon>Phormidesmis</taxon>
    </lineage>
</organism>
<protein>
    <submittedName>
        <fullName evidence="8">Putative multicomponent Na+:H+ antiporter subunit B</fullName>
    </submittedName>
</protein>
<dbReference type="NCBIfam" id="NF005628">
    <property type="entry name" value="PRK07377.1-4"/>
    <property type="match status" value="1"/>
</dbReference>
<keyword evidence="4 6" id="KW-1133">Transmembrane helix</keyword>
<keyword evidence="2" id="KW-1003">Cell membrane</keyword>
<comment type="subcellular location">
    <subcellularLocation>
        <location evidence="1">Cell membrane</location>
        <topology evidence="1">Multi-pass membrane protein</topology>
    </subcellularLocation>
</comment>
<dbReference type="InterPro" id="IPR025383">
    <property type="entry name" value="MrpA_C/MbhD"/>
</dbReference>
<evidence type="ECO:0000256" key="3">
    <source>
        <dbReference type="ARBA" id="ARBA00022692"/>
    </source>
</evidence>
<dbReference type="EMBL" id="LJZR01000014">
    <property type="protein sequence ID" value="KPQ35077.1"/>
    <property type="molecule type" value="Genomic_DNA"/>
</dbReference>
<dbReference type="GO" id="GO:0005886">
    <property type="term" value="C:plasma membrane"/>
    <property type="evidence" value="ECO:0007669"/>
    <property type="project" value="UniProtKB-SubCell"/>
</dbReference>
<feature type="transmembrane region" description="Helical" evidence="6">
    <location>
        <begin position="6"/>
        <end position="23"/>
    </location>
</feature>
<sequence length="187" mass="20041">MEMSFVLIIVALLPLTGGLLVLQRDPYRALIIRGILGAIASLTYALLGAADVALTEALVGTLLAITLYAVAVRSSMNMRVGGLESEVSLPVFAALRTCLSAHYIRCEPIAYQTIEVLEKALLEREIHAIYLPANQRLTTRVSAFYKILSADMPSDVATVTYLDLASDRLPDEGSASATIIQSGEATS</sequence>
<dbReference type="NCBIfam" id="NF005630">
    <property type="entry name" value="PRK07377.1-6"/>
    <property type="match status" value="1"/>
</dbReference>
<keyword evidence="5 6" id="KW-0472">Membrane</keyword>
<comment type="caution">
    <text evidence="8">The sequence shown here is derived from an EMBL/GenBank/DDBJ whole genome shotgun (WGS) entry which is preliminary data.</text>
</comment>
<reference evidence="8 9" key="1">
    <citation type="submission" date="2015-09" db="EMBL/GenBank/DDBJ databases">
        <title>Identification and resolution of microdiversity through metagenomic sequencing of parallel consortia.</title>
        <authorList>
            <person name="Nelson W.C."/>
            <person name="Romine M.F."/>
            <person name="Lindemann S.R."/>
        </authorList>
    </citation>
    <scope>NUCLEOTIDE SEQUENCE [LARGE SCALE GENOMIC DNA]</scope>
    <source>
        <strain evidence="8">Ana</strain>
    </source>
</reference>
<evidence type="ECO:0000259" key="7">
    <source>
        <dbReference type="Pfam" id="PF13244"/>
    </source>
</evidence>
<keyword evidence="3 6" id="KW-0812">Transmembrane</keyword>
<feature type="transmembrane region" description="Helical" evidence="6">
    <location>
        <begin position="30"/>
        <end position="47"/>
    </location>
</feature>
<evidence type="ECO:0000256" key="6">
    <source>
        <dbReference type="SAM" id="Phobius"/>
    </source>
</evidence>